<dbReference type="Proteomes" id="UP000325440">
    <property type="component" value="Unassembled WGS sequence"/>
</dbReference>
<proteinExistence type="predicted"/>
<dbReference type="AlphaFoldDB" id="A0A5E4MLG2"/>
<dbReference type="OrthoDB" id="5953973at2759"/>
<accession>A0A5E4MLG2</accession>
<keyword evidence="2" id="KW-1185">Reference proteome</keyword>
<name>A0A5E4MLG2_9HEMI</name>
<reference evidence="1 2" key="1">
    <citation type="submission" date="2019-08" db="EMBL/GenBank/DDBJ databases">
        <authorList>
            <person name="Alioto T."/>
            <person name="Alioto T."/>
            <person name="Gomez Garrido J."/>
        </authorList>
    </citation>
    <scope>NUCLEOTIDE SEQUENCE [LARGE SCALE GENOMIC DNA]</scope>
</reference>
<evidence type="ECO:0000313" key="1">
    <source>
        <dbReference type="EMBL" id="VVC32409.1"/>
    </source>
</evidence>
<sequence>MEDVNTEIMQPALHRLWAKRQGTILSPMHAIRDEILDQDQYASLFDNQSTDEQLFGDTVKAKDGVRYLEKELTDTSDPEKIGVPTAFNSLKTTDSNNLDWSVEESTVINLDGAELNDFPAKYSVPLLQPYEFAAVGVWIHPNIVPGFKYKVRPIEAKERTRFLFDNRALELLSIGRGYSRRLTFEASPGLLNDNENYFWTDSMPSGYAFQVHVVSIGDNFTVYDANNVAVAKLEVTKIASAQKEIKHEVTKNDEVEKNVEVSMLCKVEWFYKEESTAVTPVTGIAVASKPLRGSAKLIQILDACIGFMPCRGYTLIPGVDDKQRQMMLNGCSIGDAPTTYTMTGLEPYELPVIGTYIDPRIIPGFYYKVRPAGHKNYLFGGNALQLVNIGMGYGKRITFKPDMHNLNNNTNFFWSDSYPEGYGFEPQAVLCGMKFNVLDGTQRIGEAIVFRSDNPQVEGQQCIVVGKTGVTVTKYIHVDVTCQVMLESDKCDKESHALRVSGTAVVVKYPKENESKLLYIDNVGLSSKLNLVFMNQKSHVIFQAV</sequence>
<gene>
    <name evidence="1" type="ORF">CINCED_3A007196</name>
</gene>
<protein>
    <submittedName>
        <fullName evidence="1">Uncharacterized protein</fullName>
    </submittedName>
</protein>
<organism evidence="1 2">
    <name type="scientific">Cinara cedri</name>
    <dbReference type="NCBI Taxonomy" id="506608"/>
    <lineage>
        <taxon>Eukaryota</taxon>
        <taxon>Metazoa</taxon>
        <taxon>Ecdysozoa</taxon>
        <taxon>Arthropoda</taxon>
        <taxon>Hexapoda</taxon>
        <taxon>Insecta</taxon>
        <taxon>Pterygota</taxon>
        <taxon>Neoptera</taxon>
        <taxon>Paraneoptera</taxon>
        <taxon>Hemiptera</taxon>
        <taxon>Sternorrhyncha</taxon>
        <taxon>Aphidomorpha</taxon>
        <taxon>Aphidoidea</taxon>
        <taxon>Aphididae</taxon>
        <taxon>Lachninae</taxon>
        <taxon>Cinara</taxon>
    </lineage>
</organism>
<dbReference type="EMBL" id="CABPRJ010000955">
    <property type="protein sequence ID" value="VVC32409.1"/>
    <property type="molecule type" value="Genomic_DNA"/>
</dbReference>
<evidence type="ECO:0000313" key="2">
    <source>
        <dbReference type="Proteomes" id="UP000325440"/>
    </source>
</evidence>